<dbReference type="InterPro" id="IPR000600">
    <property type="entry name" value="ROK"/>
</dbReference>
<evidence type="ECO:0000256" key="1">
    <source>
        <dbReference type="ARBA" id="ARBA00006479"/>
    </source>
</evidence>
<accession>A0ABT1WLS2</accession>
<evidence type="ECO:0000313" key="3">
    <source>
        <dbReference type="Proteomes" id="UP001059480"/>
    </source>
</evidence>
<dbReference type="CDD" id="cd24068">
    <property type="entry name" value="ASKHA_NBD_ROK_FnNanK-like"/>
    <property type="match status" value="1"/>
</dbReference>
<dbReference type="Proteomes" id="UP001059480">
    <property type="component" value="Unassembled WGS sequence"/>
</dbReference>
<dbReference type="Pfam" id="PF00480">
    <property type="entry name" value="ROK"/>
    <property type="match status" value="1"/>
</dbReference>
<gene>
    <name evidence="2" type="ORF">NPA36_02740</name>
</gene>
<dbReference type="Gene3D" id="3.30.420.40">
    <property type="match status" value="2"/>
</dbReference>
<comment type="similarity">
    <text evidence="1">Belongs to the ROK (NagC/XylR) family.</text>
</comment>
<reference evidence="2" key="3">
    <citation type="journal article" date="2023" name="Microbiol. Resour. Announc.">
        <title>Draft Genome Sequence of Granulicatella sp. Strain S8, Isolated from a Marine Fish, Seriola quinqueradiata.</title>
        <authorList>
            <person name="Lee M."/>
            <person name="Farooq A."/>
            <person name="Jeong J.B."/>
            <person name="Jung M.Y."/>
        </authorList>
    </citation>
    <scope>NUCLEOTIDE SEQUENCE</scope>
    <source>
        <strain evidence="2">S8</strain>
    </source>
</reference>
<sequence>MKEFLCIDIGGTSIKFAIFSEDGQMVGSMNDVATQQTIGNTEILDTLHSIILDKSMQHIISGVCISTAGVVDTEQGRIQYAGYTIPGYTGTELKAYVEEHFHIPCEVENDVNCACLGEFWKGAGQGSSSMVCLTIGTGVGGAIMSGGHLWHGYSNTAGEIGYMNVNGKKFQDVASTTYLVQEINAVKGLSGDRAWNGYQIFQAAKEGDAQSIEGIQRLVKNLVTGLTTIIYLVNPQVIVLGGGIMAQEEMLKPLIEAELRQQIEDPQFLTSQICFAQQKNAAGMLGALYHFIQKQGDD</sequence>
<organism evidence="2 3">
    <name type="scientific">Granulicatella seriolae</name>
    <dbReference type="NCBI Taxonomy" id="2967226"/>
    <lineage>
        <taxon>Bacteria</taxon>
        <taxon>Bacillati</taxon>
        <taxon>Bacillota</taxon>
        <taxon>Bacilli</taxon>
        <taxon>Lactobacillales</taxon>
        <taxon>Carnobacteriaceae</taxon>
        <taxon>Granulicatella</taxon>
    </lineage>
</organism>
<dbReference type="EMBL" id="JANHNZ010000002">
    <property type="protein sequence ID" value="MCQ9209458.1"/>
    <property type="molecule type" value="Genomic_DNA"/>
</dbReference>
<dbReference type="SUPFAM" id="SSF53067">
    <property type="entry name" value="Actin-like ATPase domain"/>
    <property type="match status" value="1"/>
</dbReference>
<dbReference type="InterPro" id="IPR043129">
    <property type="entry name" value="ATPase_NBD"/>
</dbReference>
<dbReference type="PANTHER" id="PTHR18964:SF165">
    <property type="entry name" value="BETA-GLUCOSIDE KINASE"/>
    <property type="match status" value="1"/>
</dbReference>
<dbReference type="PANTHER" id="PTHR18964">
    <property type="entry name" value="ROK (REPRESSOR, ORF, KINASE) FAMILY"/>
    <property type="match status" value="1"/>
</dbReference>
<proteinExistence type="inferred from homology"/>
<keyword evidence="3" id="KW-1185">Reference proteome</keyword>
<reference evidence="2" key="2">
    <citation type="journal article" date="2023" name="Curr. Microbiol.">
        <title>Granulicatella seriolae sp. nov., a Novel Facultative Anaerobe Isolated from Yellowtail Marine Fish.</title>
        <authorList>
            <person name="Lee M."/>
            <person name="Choi Y.J."/>
            <person name="Farooq A."/>
            <person name="Jeong J.B."/>
            <person name="Jung M.Y."/>
        </authorList>
    </citation>
    <scope>NUCLEOTIDE SEQUENCE</scope>
    <source>
        <strain evidence="2">S8</strain>
    </source>
</reference>
<evidence type="ECO:0000313" key="2">
    <source>
        <dbReference type="EMBL" id="MCQ9209458.1"/>
    </source>
</evidence>
<reference evidence="2" key="1">
    <citation type="submission" date="2022-07" db="EMBL/GenBank/DDBJ databases">
        <authorList>
            <person name="Jung M.-Y."/>
            <person name="Lee M."/>
        </authorList>
    </citation>
    <scope>NUCLEOTIDE SEQUENCE</scope>
    <source>
        <strain evidence="2">S8</strain>
    </source>
</reference>
<comment type="caution">
    <text evidence="2">The sequence shown here is derived from an EMBL/GenBank/DDBJ whole genome shotgun (WGS) entry which is preliminary data.</text>
</comment>
<dbReference type="RefSeq" id="WP_256944573.1">
    <property type="nucleotide sequence ID" value="NZ_JANHNZ010000002.1"/>
</dbReference>
<name>A0ABT1WLS2_9LACT</name>
<protein>
    <submittedName>
        <fullName evidence="2">ROK family protein</fullName>
    </submittedName>
</protein>